<evidence type="ECO:0000259" key="1">
    <source>
        <dbReference type="Pfam" id="PF00961"/>
    </source>
</evidence>
<organism evidence="2">
    <name type="scientific">Fusarium bactridioides</name>
    <dbReference type="NCBI Taxonomy" id="42668"/>
    <lineage>
        <taxon>Eukaryota</taxon>
        <taxon>Fungi</taxon>
        <taxon>Dikarya</taxon>
        <taxon>Ascomycota</taxon>
        <taxon>Pezizomycotina</taxon>
        <taxon>Sordariomycetes</taxon>
        <taxon>Hypocreomycetidae</taxon>
        <taxon>Hypocreales</taxon>
        <taxon>Nectriaceae</taxon>
        <taxon>Fusarium</taxon>
        <taxon>Fusarium fujikuroi species complex</taxon>
    </lineage>
</organism>
<dbReference type="InterPro" id="IPR004860">
    <property type="entry name" value="LAGLIDADG_dom"/>
</dbReference>
<dbReference type="InterPro" id="IPR051289">
    <property type="entry name" value="LAGLIDADG_Endonuclease"/>
</dbReference>
<accession>A0A6M4AZR9</accession>
<keyword evidence="2" id="KW-0496">Mitochondrion</keyword>
<dbReference type="Gene3D" id="3.10.28.10">
    <property type="entry name" value="Homing endonucleases"/>
    <property type="match status" value="2"/>
</dbReference>
<dbReference type="FunFam" id="3.10.28.10:FF:000010">
    <property type="entry name" value="LAGLIDADG homing endonuclease I-LtrII"/>
    <property type="match status" value="1"/>
</dbReference>
<dbReference type="InterPro" id="IPR027434">
    <property type="entry name" value="Homing_endonucl"/>
</dbReference>
<feature type="domain" description="Homing endonuclease LAGLIDADG" evidence="1">
    <location>
        <begin position="283"/>
        <end position="380"/>
    </location>
</feature>
<dbReference type="EMBL" id="MT010927">
    <property type="protein sequence ID" value="QJQ35424.1"/>
    <property type="molecule type" value="Genomic_DNA"/>
</dbReference>
<keyword evidence="2" id="KW-0540">Nuclease</keyword>
<dbReference type="AlphaFoldDB" id="A0A6M4AZR9"/>
<proteinExistence type="predicted"/>
<reference evidence="2" key="2">
    <citation type="submission" date="2020-01" db="EMBL/GenBank/DDBJ databases">
        <authorList>
            <person name="Brankovics B."/>
            <person name="Van Diepeningen A.D."/>
            <person name="De Hoog G.S."/>
            <person name="Van Der Lee T.A.J."/>
            <person name="Waalwijk C."/>
        </authorList>
    </citation>
    <scope>NUCLEOTIDE SEQUENCE</scope>
    <source>
        <strain evidence="2">CBS 100057</strain>
    </source>
</reference>
<dbReference type="SUPFAM" id="SSF55608">
    <property type="entry name" value="Homing endonucleases"/>
    <property type="match status" value="2"/>
</dbReference>
<dbReference type="Pfam" id="PF00961">
    <property type="entry name" value="LAGLIDADG_1"/>
    <property type="match status" value="2"/>
</dbReference>
<geneLocation type="mitochondrion" evidence="2"/>
<dbReference type="GO" id="GO:0004519">
    <property type="term" value="F:endonuclease activity"/>
    <property type="evidence" value="ECO:0007669"/>
    <property type="project" value="UniProtKB-KW"/>
</dbReference>
<keyword evidence="2" id="KW-0255">Endonuclease</keyword>
<feature type="domain" description="Homing endonuclease LAGLIDADG" evidence="1">
    <location>
        <begin position="124"/>
        <end position="224"/>
    </location>
</feature>
<reference evidence="2" key="1">
    <citation type="journal article" date="2020" name="Front. Microbiol.">
        <title>Detecting Introgression Between Members of the Fusarium fujikuroi and F. oxysporum Species Complexes by Comparative Mitogenomics.</title>
        <authorList>
            <person name="Brankovics B."/>
            <person name="van Diepeningen A.D."/>
            <person name="de Hoog G.S."/>
            <person name="van der Lee T.A.J."/>
            <person name="Waalwijk C."/>
        </authorList>
    </citation>
    <scope>NUCLEOTIDE SEQUENCE</scope>
    <source>
        <strain evidence="2">CBS 100057</strain>
    </source>
</reference>
<sequence>MSTYVGCKLSNSGEPLKLLVLSHIWKYMSGWINYSGIVTSQKMSENKMGNRGSKSIVFKNTVVKEQRVNGSWCGINLPHLRCTLLGFERSYLVKILSNQIIQRQFYSSESNLDNNQLAQDPWFISGFSDAEGCFLVLVRKSPKSKLGWQIEANFTINLHVRDLDLLKLIQTYFGVGRIGKERNGCRDFTIGSLDQIITKVIPHFDKYPLKTNKYSDYLLFKQVVMMMQRGEHLTAEGLQKIISIRASLNRGLTPLLLEAFPNTVALVRPLLPPSVKLDPQWVAGFTSGDGCFKVSIRESKLHKTGSRVVLLFVVTQHIRDELLLKSLVDFFGCGQTYSYKDYIEFRCQSFKDNYVKILPFFDKYPIIGVKSEDLKDWTKVAKMIQTKVHLTNEGFDQIRQIRTGMNKGRYLK</sequence>
<name>A0A6M4AZR9_9HYPO</name>
<protein>
    <submittedName>
        <fullName evidence="2">LAGLIDADG endonuclease</fullName>
    </submittedName>
</protein>
<gene>
    <name evidence="2" type="primary">iorf412</name>
</gene>
<evidence type="ECO:0000313" key="2">
    <source>
        <dbReference type="EMBL" id="QJQ35424.1"/>
    </source>
</evidence>
<dbReference type="SMR" id="A0A6M4AZR9"/>
<keyword evidence="2" id="KW-0378">Hydrolase</keyword>
<dbReference type="PANTHER" id="PTHR36181">
    <property type="entry name" value="INTRON-ENCODED ENDONUCLEASE AI3-RELATED"/>
    <property type="match status" value="1"/>
</dbReference>
<dbReference type="PANTHER" id="PTHR36181:SF4">
    <property type="entry name" value="LAGLIDADG ENDONUCLEASE"/>
    <property type="match status" value="1"/>
</dbReference>
<dbReference type="GO" id="GO:0005739">
    <property type="term" value="C:mitochondrion"/>
    <property type="evidence" value="ECO:0007669"/>
    <property type="project" value="UniProtKB-ARBA"/>
</dbReference>